<organism evidence="5">
    <name type="scientific">Nakamurella sp. A5-74</name>
    <dbReference type="NCBI Taxonomy" id="3158264"/>
    <lineage>
        <taxon>Bacteria</taxon>
        <taxon>Bacillati</taxon>
        <taxon>Actinomycetota</taxon>
        <taxon>Actinomycetes</taxon>
        <taxon>Nakamurellales</taxon>
        <taxon>Nakamurellaceae</taxon>
        <taxon>Nakamurella</taxon>
    </lineage>
</organism>
<dbReference type="InterPro" id="IPR023696">
    <property type="entry name" value="Ureohydrolase_dom_sf"/>
</dbReference>
<reference evidence="5" key="1">
    <citation type="submission" date="2024-05" db="EMBL/GenBank/DDBJ databases">
        <authorList>
            <person name="Cai S.Y."/>
            <person name="Jin L.M."/>
            <person name="Li H.R."/>
        </authorList>
    </citation>
    <scope>NUCLEOTIDE SEQUENCE</scope>
    <source>
        <strain evidence="5">A5-74</strain>
    </source>
</reference>
<evidence type="ECO:0000256" key="4">
    <source>
        <dbReference type="PROSITE-ProRule" id="PRU00742"/>
    </source>
</evidence>
<dbReference type="PROSITE" id="PS51409">
    <property type="entry name" value="ARGINASE_2"/>
    <property type="match status" value="1"/>
</dbReference>
<name>A0AAU8DNZ5_9ACTN</name>
<dbReference type="PANTHER" id="PTHR43782:SF3">
    <property type="entry name" value="ARGINASE"/>
    <property type="match status" value="1"/>
</dbReference>
<evidence type="ECO:0000256" key="2">
    <source>
        <dbReference type="ARBA" id="ARBA00022801"/>
    </source>
</evidence>
<dbReference type="GO" id="GO:0005829">
    <property type="term" value="C:cytosol"/>
    <property type="evidence" value="ECO:0007669"/>
    <property type="project" value="TreeGrafter"/>
</dbReference>
<keyword evidence="3" id="KW-0464">Manganese</keyword>
<dbReference type="AlphaFoldDB" id="A0AAU8DNZ5"/>
<dbReference type="Pfam" id="PF00491">
    <property type="entry name" value="Arginase"/>
    <property type="match status" value="1"/>
</dbReference>
<keyword evidence="1" id="KW-0479">Metal-binding</keyword>
<dbReference type="RefSeq" id="WP_353649319.1">
    <property type="nucleotide sequence ID" value="NZ_CP159218.1"/>
</dbReference>
<dbReference type="GO" id="GO:0030145">
    <property type="term" value="F:manganese ion binding"/>
    <property type="evidence" value="ECO:0007669"/>
    <property type="project" value="TreeGrafter"/>
</dbReference>
<keyword evidence="2" id="KW-0378">Hydrolase</keyword>
<protein>
    <submittedName>
        <fullName evidence="5">Arginase family protein</fullName>
    </submittedName>
</protein>
<dbReference type="GO" id="GO:0004053">
    <property type="term" value="F:arginase activity"/>
    <property type="evidence" value="ECO:0007669"/>
    <property type="project" value="TreeGrafter"/>
</dbReference>
<comment type="similarity">
    <text evidence="4">Belongs to the arginase family.</text>
</comment>
<accession>A0AAU8DNZ5</accession>
<evidence type="ECO:0000256" key="3">
    <source>
        <dbReference type="ARBA" id="ARBA00023211"/>
    </source>
</evidence>
<dbReference type="PANTHER" id="PTHR43782">
    <property type="entry name" value="ARGINASE"/>
    <property type="match status" value="1"/>
</dbReference>
<dbReference type="Gene3D" id="3.40.800.10">
    <property type="entry name" value="Ureohydrolase domain"/>
    <property type="match status" value="1"/>
</dbReference>
<evidence type="ECO:0000313" key="5">
    <source>
        <dbReference type="EMBL" id="XCG63704.1"/>
    </source>
</evidence>
<dbReference type="SUPFAM" id="SSF52768">
    <property type="entry name" value="Arginase/deacetylase"/>
    <property type="match status" value="1"/>
</dbReference>
<gene>
    <name evidence="5" type="ORF">ABLG96_21390</name>
</gene>
<evidence type="ECO:0000256" key="1">
    <source>
        <dbReference type="ARBA" id="ARBA00022723"/>
    </source>
</evidence>
<dbReference type="InterPro" id="IPR006035">
    <property type="entry name" value="Ureohydrolase"/>
</dbReference>
<sequence length="304" mass="31894">MGDRTVNILGVPTSAGAYCVGVEQAPAALRDAGLVETLIAAGCDVNDHGDLTRRLWAPDLTNRYAQNLGEVVASTQELAAAASQVLSGSEKLLVIGGSCAVAIGMCAALDRLDQRPRVIYVDRHLDLNTPHSTAEGSLSWMGMAHVLDLEGSAPELAGVSGRTPLLRSSDLVYLGVDRTQATDWERAQVDTLGVTVVEQRTLCDDPRRAARAARDALPPGPFFVHLDVDVLDFLDAPIAENVNGRNSGPTIAQLAPALAELVPHPDCWGITIGQLDPAHAASDPTAVPRLVDALAAAFAAPRPA</sequence>
<proteinExistence type="inferred from homology"/>
<dbReference type="EMBL" id="CP159218">
    <property type="protein sequence ID" value="XCG63704.1"/>
    <property type="molecule type" value="Genomic_DNA"/>
</dbReference>